<gene>
    <name evidence="2" type="ORF">KHX94_00915</name>
</gene>
<evidence type="ECO:0000313" key="2">
    <source>
        <dbReference type="EMBL" id="QVK23394.1"/>
    </source>
</evidence>
<keyword evidence="3" id="KW-1185">Reference proteome</keyword>
<dbReference type="RefSeq" id="WP_213682022.1">
    <property type="nucleotide sequence ID" value="NZ_CP074572.1"/>
</dbReference>
<sequence>MSSAIALNERVSLRFMVESDWPAFLRLNQDQQLNQYIREVDTEAVLWERFKQRSKGLSAGCGEWISLVVESTSGDFLGLMGICLIEETLQQWEVGYLMAQGQQGKGYATAALQLMLQWAIGQLDVHKFVARCVAANLASAKVLQKCGFRQEGLLRHNHRIFGEWLDECHFGLLAEDCVVTAQS</sequence>
<proteinExistence type="predicted"/>
<dbReference type="Gene3D" id="3.40.630.30">
    <property type="match status" value="1"/>
</dbReference>
<dbReference type="PROSITE" id="PS51186">
    <property type="entry name" value="GNAT"/>
    <property type="match status" value="1"/>
</dbReference>
<dbReference type="SUPFAM" id="SSF55729">
    <property type="entry name" value="Acyl-CoA N-acyltransferases (Nat)"/>
    <property type="match status" value="1"/>
</dbReference>
<name>A0ABX8DFA2_9GAMM</name>
<evidence type="ECO:0000259" key="1">
    <source>
        <dbReference type="PROSITE" id="PS51186"/>
    </source>
</evidence>
<organism evidence="2 3">
    <name type="scientific">Shewanella dokdonensis</name>
    <dbReference type="NCBI Taxonomy" id="712036"/>
    <lineage>
        <taxon>Bacteria</taxon>
        <taxon>Pseudomonadati</taxon>
        <taxon>Pseudomonadota</taxon>
        <taxon>Gammaproteobacteria</taxon>
        <taxon>Alteromonadales</taxon>
        <taxon>Shewanellaceae</taxon>
        <taxon>Shewanella</taxon>
    </lineage>
</organism>
<dbReference type="Proteomes" id="UP000676428">
    <property type="component" value="Chromosome"/>
</dbReference>
<dbReference type="PANTHER" id="PTHR43792:SF1">
    <property type="entry name" value="N-ACETYLTRANSFERASE DOMAIN-CONTAINING PROTEIN"/>
    <property type="match status" value="1"/>
</dbReference>
<dbReference type="Pfam" id="PF13302">
    <property type="entry name" value="Acetyltransf_3"/>
    <property type="match status" value="1"/>
</dbReference>
<dbReference type="InterPro" id="IPR000182">
    <property type="entry name" value="GNAT_dom"/>
</dbReference>
<protein>
    <submittedName>
        <fullName evidence="2">GNAT family N-acetyltransferase</fullName>
    </submittedName>
</protein>
<reference evidence="2 3" key="1">
    <citation type="journal article" date="2012" name="Int. J. Syst. Evol. Microbiol.">
        <title>Shewanella dokdonensis sp. nov., isolated from seawater.</title>
        <authorList>
            <person name="Sung H.R."/>
            <person name="Yoon J.H."/>
            <person name="Ghim S.Y."/>
        </authorList>
    </citation>
    <scope>NUCLEOTIDE SEQUENCE [LARGE SCALE GENOMIC DNA]</scope>
    <source>
        <strain evidence="2 3">DSM 23626</strain>
    </source>
</reference>
<dbReference type="EMBL" id="CP074572">
    <property type="protein sequence ID" value="QVK23394.1"/>
    <property type="molecule type" value="Genomic_DNA"/>
</dbReference>
<accession>A0ABX8DFA2</accession>
<dbReference type="PANTHER" id="PTHR43792">
    <property type="entry name" value="GNAT FAMILY, PUTATIVE (AFU_ORTHOLOGUE AFUA_3G00765)-RELATED-RELATED"/>
    <property type="match status" value="1"/>
</dbReference>
<dbReference type="InterPro" id="IPR051531">
    <property type="entry name" value="N-acetyltransferase"/>
</dbReference>
<dbReference type="InterPro" id="IPR016181">
    <property type="entry name" value="Acyl_CoA_acyltransferase"/>
</dbReference>
<evidence type="ECO:0000313" key="3">
    <source>
        <dbReference type="Proteomes" id="UP000676428"/>
    </source>
</evidence>
<feature type="domain" description="N-acetyltransferase" evidence="1">
    <location>
        <begin position="11"/>
        <end position="171"/>
    </location>
</feature>